<dbReference type="Gene3D" id="1.25.40.10">
    <property type="entry name" value="Tetratricopeptide repeat domain"/>
    <property type="match status" value="2"/>
</dbReference>
<keyword evidence="5" id="KW-0472">Membrane</keyword>
<name>A0A941F6Q6_9BACT</name>
<dbReference type="InterPro" id="IPR009057">
    <property type="entry name" value="Homeodomain-like_sf"/>
</dbReference>
<evidence type="ECO:0000256" key="5">
    <source>
        <dbReference type="SAM" id="Phobius"/>
    </source>
</evidence>
<dbReference type="SUPFAM" id="SSF46689">
    <property type="entry name" value="Homeodomain-like"/>
    <property type="match status" value="1"/>
</dbReference>
<dbReference type="EMBL" id="JAGTAR010000040">
    <property type="protein sequence ID" value="MBR8537801.1"/>
    <property type="molecule type" value="Genomic_DNA"/>
</dbReference>
<dbReference type="InterPro" id="IPR018060">
    <property type="entry name" value="HTH_AraC"/>
</dbReference>
<dbReference type="PROSITE" id="PS01124">
    <property type="entry name" value="HTH_ARAC_FAMILY_2"/>
    <property type="match status" value="1"/>
</dbReference>
<dbReference type="RefSeq" id="WP_212192824.1">
    <property type="nucleotide sequence ID" value="NZ_JAGTAR010000040.1"/>
</dbReference>
<protein>
    <submittedName>
        <fullName evidence="7">Helix-turn-helix domain-containing protein</fullName>
    </submittedName>
</protein>
<proteinExistence type="predicted"/>
<keyword evidence="5" id="KW-0812">Transmembrane</keyword>
<keyword evidence="8" id="KW-1185">Reference proteome</keyword>
<keyword evidence="5" id="KW-1133">Transmembrane helix</keyword>
<keyword evidence="2" id="KW-0238">DNA-binding</keyword>
<dbReference type="PROSITE" id="PS50293">
    <property type="entry name" value="TPR_REGION"/>
    <property type="match status" value="1"/>
</dbReference>
<dbReference type="InterPro" id="IPR019734">
    <property type="entry name" value="TPR_rpt"/>
</dbReference>
<dbReference type="PROSITE" id="PS50005">
    <property type="entry name" value="TPR"/>
    <property type="match status" value="2"/>
</dbReference>
<dbReference type="SMART" id="SM00342">
    <property type="entry name" value="HTH_ARAC"/>
    <property type="match status" value="1"/>
</dbReference>
<gene>
    <name evidence="7" type="ORF">KDU71_19675</name>
</gene>
<dbReference type="PANTHER" id="PTHR43280">
    <property type="entry name" value="ARAC-FAMILY TRANSCRIPTIONAL REGULATOR"/>
    <property type="match status" value="1"/>
</dbReference>
<comment type="caution">
    <text evidence="7">The sequence shown here is derived from an EMBL/GenBank/DDBJ whole genome shotgun (WGS) entry which is preliminary data.</text>
</comment>
<dbReference type="Pfam" id="PF12833">
    <property type="entry name" value="HTH_18"/>
    <property type="match status" value="1"/>
</dbReference>
<dbReference type="AlphaFoldDB" id="A0A941F6Q6"/>
<dbReference type="PANTHER" id="PTHR43280:SF2">
    <property type="entry name" value="HTH-TYPE TRANSCRIPTIONAL REGULATOR EXSA"/>
    <property type="match status" value="1"/>
</dbReference>
<dbReference type="Gene3D" id="3.40.50.10610">
    <property type="entry name" value="ABC-type transport auxiliary lipoprotein component"/>
    <property type="match status" value="1"/>
</dbReference>
<evidence type="ECO:0000259" key="6">
    <source>
        <dbReference type="PROSITE" id="PS01124"/>
    </source>
</evidence>
<dbReference type="GO" id="GO:0043565">
    <property type="term" value="F:sequence-specific DNA binding"/>
    <property type="evidence" value="ECO:0007669"/>
    <property type="project" value="InterPro"/>
</dbReference>
<dbReference type="InterPro" id="IPR011990">
    <property type="entry name" value="TPR-like_helical_dom_sf"/>
</dbReference>
<dbReference type="Pfam" id="PF13181">
    <property type="entry name" value="TPR_8"/>
    <property type="match status" value="2"/>
</dbReference>
<dbReference type="Proteomes" id="UP000679220">
    <property type="component" value="Unassembled WGS sequence"/>
</dbReference>
<evidence type="ECO:0000313" key="8">
    <source>
        <dbReference type="Proteomes" id="UP000679220"/>
    </source>
</evidence>
<keyword evidence="3" id="KW-0804">Transcription</keyword>
<dbReference type="Gene3D" id="1.10.10.60">
    <property type="entry name" value="Homeodomain-like"/>
    <property type="match status" value="1"/>
</dbReference>
<organism evidence="7 8">
    <name type="scientific">Carboxylicivirga sediminis</name>
    <dbReference type="NCBI Taxonomy" id="2006564"/>
    <lineage>
        <taxon>Bacteria</taxon>
        <taxon>Pseudomonadati</taxon>
        <taxon>Bacteroidota</taxon>
        <taxon>Bacteroidia</taxon>
        <taxon>Marinilabiliales</taxon>
        <taxon>Marinilabiliaceae</taxon>
        <taxon>Carboxylicivirga</taxon>
    </lineage>
</organism>
<dbReference type="SUPFAM" id="SSF48452">
    <property type="entry name" value="TPR-like"/>
    <property type="match status" value="2"/>
</dbReference>
<keyword evidence="1" id="KW-0805">Transcription regulation</keyword>
<feature type="domain" description="HTH araC/xylS-type" evidence="6">
    <location>
        <begin position="7"/>
        <end position="106"/>
    </location>
</feature>
<evidence type="ECO:0000256" key="4">
    <source>
        <dbReference type="PROSITE-ProRule" id="PRU00339"/>
    </source>
</evidence>
<reference evidence="7" key="1">
    <citation type="journal article" date="2018" name="Int. J. Syst. Evol. Microbiol.">
        <title>Carboxylicivirga sediminis sp. nov., isolated from coastal sediment.</title>
        <authorList>
            <person name="Wang F.Q."/>
            <person name="Ren L.H."/>
            <person name="Zou R.J."/>
            <person name="Sun Y.Z."/>
            <person name="Liu X.J."/>
            <person name="Jiang F."/>
            <person name="Liu L.J."/>
        </authorList>
    </citation>
    <scope>NUCLEOTIDE SEQUENCE</scope>
    <source>
        <strain evidence="7">JR1</strain>
    </source>
</reference>
<dbReference type="GO" id="GO:0003700">
    <property type="term" value="F:DNA-binding transcription factor activity"/>
    <property type="evidence" value="ECO:0007669"/>
    <property type="project" value="InterPro"/>
</dbReference>
<accession>A0A941F6Q6</accession>
<dbReference type="PROSITE" id="PS00041">
    <property type="entry name" value="HTH_ARAC_FAMILY_1"/>
    <property type="match status" value="1"/>
</dbReference>
<feature type="repeat" description="TPR" evidence="4">
    <location>
        <begin position="448"/>
        <end position="481"/>
    </location>
</feature>
<feature type="transmembrane region" description="Helical" evidence="5">
    <location>
        <begin position="123"/>
        <end position="142"/>
    </location>
</feature>
<dbReference type="SMART" id="SM00028">
    <property type="entry name" value="TPR"/>
    <property type="match status" value="3"/>
</dbReference>
<reference evidence="7" key="2">
    <citation type="submission" date="2021-04" db="EMBL/GenBank/DDBJ databases">
        <authorList>
            <person name="Zhang T."/>
            <person name="Zhang Y."/>
            <person name="Lu D."/>
            <person name="Zuo D."/>
            <person name="Du Z."/>
        </authorList>
    </citation>
    <scope>NUCLEOTIDE SEQUENCE</scope>
    <source>
        <strain evidence="7">JR1</strain>
    </source>
</reference>
<evidence type="ECO:0000313" key="7">
    <source>
        <dbReference type="EMBL" id="MBR8537801.1"/>
    </source>
</evidence>
<evidence type="ECO:0000256" key="1">
    <source>
        <dbReference type="ARBA" id="ARBA00023015"/>
    </source>
</evidence>
<evidence type="ECO:0000256" key="3">
    <source>
        <dbReference type="ARBA" id="ARBA00023163"/>
    </source>
</evidence>
<evidence type="ECO:0000256" key="2">
    <source>
        <dbReference type="ARBA" id="ARBA00023125"/>
    </source>
</evidence>
<sequence length="678" mass="77766">MDEAFINQLKELVMANLSDEHFGVSELAAEAGMSRSNLLRRIQKEQGCSASQFIRNIRLEEGMNLLLTESKTVSEVTYMVGFNSTSYFIKCFREQYGYPPGEAGQHQVETGSSATLPTKPSRTWIWITATVALLTVAFILFTPRQKQLIGDKSIAVLPFINDSNDSSNVYVVNGLMESILNKLQALQGLKVVSRTSVEKYRNSELTLPEIASELGVRYILEGSGQKQGNEILLSVQLIDATTDDHLWAEQYNQQMDNIFALQLEVAEKITSAIELTISPEEQERLNQAPTSNLVAYDYYLKGLDQLHKETNDGLNNGIALLRKAVNEDEYFALAHGVLSIAYYYKDRYVPNTTLGDSLIYYADKALLLNPQLAPALTGKALYYLQNNDVHQALEYLEKALEYNPNSATVINTLSDIYTNHIPNTGKYLEYALMGINLDIHANDSNTASYIYLHLSNALVQNGFVDEAIKSINKSLSYNPDNSISEYVKAYIVYAKNQDIKETEAMLHKALGNDSTRFDILIELGNVNFYQRNWEEARSYFDRYLQICHHLRMDPYPHKNIDMAYTYRQLGQTDKADELVTRFKAFIEQDQSVYRHLFWASYYAYLNQNSKAIEQLQQFTQQEQLQIWVPLFTPHDPLFDNIRYMPEFKTCMREIDTRFWQNHKKLKKQLNSKHLLDNI</sequence>
<feature type="repeat" description="TPR" evidence="4">
    <location>
        <begin position="373"/>
        <end position="406"/>
    </location>
</feature>
<dbReference type="InterPro" id="IPR018062">
    <property type="entry name" value="HTH_AraC-typ_CS"/>
</dbReference>
<keyword evidence="4" id="KW-0802">TPR repeat</keyword>